<dbReference type="PANTHER" id="PTHR19959:SF119">
    <property type="entry name" value="FUNGAL LIPASE-LIKE DOMAIN-CONTAINING PROTEIN"/>
    <property type="match status" value="1"/>
</dbReference>
<name>A0AAW0FTH8_9APHY</name>
<dbReference type="SUPFAM" id="SSF48452">
    <property type="entry name" value="TPR-like"/>
    <property type="match status" value="1"/>
</dbReference>
<organism evidence="2 3">
    <name type="scientific">Cerrena zonata</name>
    <dbReference type="NCBI Taxonomy" id="2478898"/>
    <lineage>
        <taxon>Eukaryota</taxon>
        <taxon>Fungi</taxon>
        <taxon>Dikarya</taxon>
        <taxon>Basidiomycota</taxon>
        <taxon>Agaricomycotina</taxon>
        <taxon>Agaricomycetes</taxon>
        <taxon>Polyporales</taxon>
        <taxon>Cerrenaceae</taxon>
        <taxon>Cerrena</taxon>
    </lineage>
</organism>
<dbReference type="InterPro" id="IPR016024">
    <property type="entry name" value="ARM-type_fold"/>
</dbReference>
<reference evidence="2 3" key="1">
    <citation type="submission" date="2022-09" db="EMBL/GenBank/DDBJ databases">
        <authorList>
            <person name="Palmer J.M."/>
        </authorList>
    </citation>
    <scope>NUCLEOTIDE SEQUENCE [LARGE SCALE GENOMIC DNA]</scope>
    <source>
        <strain evidence="2 3">DSM 7382</strain>
    </source>
</reference>
<sequence length="1092" mass="122820">MIMPSSKVIRSVSPLRRLKNFLLRPLFYIQRARSTRMSLSSLKNFDKDNMAEDLESAIAHMRRVVELCPNGHHRRAASLDQLSILIRKRYDQAGKVEDVEEEISLHQEALQLRPTRHPDRVISLNSLSTVTRVRFEMLGELKDINDSIDYAQQALALSPDSDQRAKSLGNLGSALGVRFEHGGKKEDLEASIEHFHDLLRIRPVGHPARHRAFSDLANSMRLHFRETGNMDDLAKAVDFSREALAACPLEDQERSMIIGNLVGILLTRFTQMGGMVDLEESIDLSRQALSMQPPGHPDRPLTLGNLPVALLLRFGETGKMEDLEDCIQLFRESLELFPEGHPDRAMGLSNLASAILARFQQAGRIEDSDEGIDILRQTLTLLPDDHPYRAESMMNLAAAVLQRYDVVPSTQALDEAVDLGQQTLDALPPEHTYRAAVLHSYAGALAKRFQLSRQLKDIEKAILLHEEVLTLWPPGHPERSNSLKDVALALVQRFEHGGSKDDLDKAFELVSNAEEELSLDNPKHTDVRLALASVLLKLYRADPSNDKHLHTAFDFFEKATHHSSASVKSRFTACLEWIAKAREYQDSSLISAYAISLTLLTRFLLATPSVELQHKFLQSTSTIPKTLASDAAAAAVDAGRLETAVEFLEQGRSMLWSEMRNFRPPLEQLREVSPTLADELRELTTQLEHQATSFEATSTLNESPVPLEVRQKKHRILSDRVDDLLTRVRKLEGFADFLKVVSFQTLRMAAVEGPVIVINISQHRSDAIIVHDTQDPYVVQLSDIHLETLADFASYCADPTKTRDEEFPKWLRQVLQTLWKMVVGPIVDHLTLTLTPKSRIWWCPTSYLCALPLHAAGPYLPKQRNLPDIYVSSYTSTLSVLITARSQKRQDIARSRPDLFVITDVGQPGAELHSAQEELTRIQKHNGAATIAFGENANRDNVLSCLPQHHWVHFVCHGHREKESFRSWFQLYGNERLELIELIHARLPNAELAFLSACHTAAVDAQGTPDEVIHLAAALQFCGFQSVIGTLWAMVDEDGPDVADSFYGYMFPEDGNVVSFKESAVALNIVTKEMRRRKVPLDRWVNFVHIGA</sequence>
<proteinExistence type="predicted"/>
<dbReference type="Gene3D" id="1.25.40.10">
    <property type="entry name" value="Tetratricopeptide repeat domain"/>
    <property type="match status" value="3"/>
</dbReference>
<dbReference type="PANTHER" id="PTHR19959">
    <property type="entry name" value="KINESIN LIGHT CHAIN"/>
    <property type="match status" value="1"/>
</dbReference>
<feature type="domain" description="CHAT" evidence="1">
    <location>
        <begin position="813"/>
        <end position="1091"/>
    </location>
</feature>
<dbReference type="EMBL" id="JASBNA010000037">
    <property type="protein sequence ID" value="KAK7682160.1"/>
    <property type="molecule type" value="Genomic_DNA"/>
</dbReference>
<protein>
    <recommendedName>
        <fullName evidence="1">CHAT domain-containing protein</fullName>
    </recommendedName>
</protein>
<dbReference type="AlphaFoldDB" id="A0AAW0FTH8"/>
<evidence type="ECO:0000313" key="2">
    <source>
        <dbReference type="EMBL" id="KAK7682160.1"/>
    </source>
</evidence>
<evidence type="ECO:0000313" key="3">
    <source>
        <dbReference type="Proteomes" id="UP001385951"/>
    </source>
</evidence>
<evidence type="ECO:0000259" key="1">
    <source>
        <dbReference type="Pfam" id="PF12770"/>
    </source>
</evidence>
<dbReference type="InterPro" id="IPR024983">
    <property type="entry name" value="CHAT_dom"/>
</dbReference>
<gene>
    <name evidence="2" type="ORF">QCA50_014747</name>
</gene>
<accession>A0AAW0FTH8</accession>
<dbReference type="SUPFAM" id="SSF48371">
    <property type="entry name" value="ARM repeat"/>
    <property type="match status" value="1"/>
</dbReference>
<dbReference type="InterPro" id="IPR011990">
    <property type="entry name" value="TPR-like_helical_dom_sf"/>
</dbReference>
<keyword evidence="3" id="KW-1185">Reference proteome</keyword>
<dbReference type="Proteomes" id="UP001385951">
    <property type="component" value="Unassembled WGS sequence"/>
</dbReference>
<dbReference type="Pfam" id="PF12770">
    <property type="entry name" value="CHAT"/>
    <property type="match status" value="1"/>
</dbReference>
<comment type="caution">
    <text evidence="2">The sequence shown here is derived from an EMBL/GenBank/DDBJ whole genome shotgun (WGS) entry which is preliminary data.</text>
</comment>